<dbReference type="Pfam" id="PF01593">
    <property type="entry name" value="Amino_oxidase"/>
    <property type="match status" value="1"/>
</dbReference>
<dbReference type="PANTHER" id="PTHR10742:SF410">
    <property type="entry name" value="LYSINE-SPECIFIC HISTONE DEMETHYLASE 2"/>
    <property type="match status" value="1"/>
</dbReference>
<dbReference type="AlphaFoldDB" id="A0A7D5QX94"/>
<dbReference type="Proteomes" id="UP000509771">
    <property type="component" value="Chromosome"/>
</dbReference>
<evidence type="ECO:0000259" key="4">
    <source>
        <dbReference type="Pfam" id="PF01593"/>
    </source>
</evidence>
<dbReference type="InterPro" id="IPR002937">
    <property type="entry name" value="Amino_oxidase"/>
</dbReference>
<feature type="transmembrane region" description="Helical" evidence="3">
    <location>
        <begin position="7"/>
        <end position="31"/>
    </location>
</feature>
<evidence type="ECO:0000256" key="3">
    <source>
        <dbReference type="SAM" id="Phobius"/>
    </source>
</evidence>
<reference evidence="5 6" key="1">
    <citation type="submission" date="2018-02" db="EMBL/GenBank/DDBJ databases">
        <title>Complete genome of Nitrosopumilus cobalaminigenes HCA1.</title>
        <authorList>
            <person name="Qin W."/>
            <person name="Zheng Y."/>
            <person name="Stahl D.A."/>
        </authorList>
    </citation>
    <scope>NUCLEOTIDE SEQUENCE [LARGE SCALE GENOMIC DNA]</scope>
    <source>
        <strain evidence="5 6">HCA1</strain>
    </source>
</reference>
<organism evidence="5 6">
    <name type="scientific">Nitrosopumilus cobalaminigenes</name>
    <dbReference type="NCBI Taxonomy" id="1470066"/>
    <lineage>
        <taxon>Archaea</taxon>
        <taxon>Nitrososphaerota</taxon>
        <taxon>Nitrososphaeria</taxon>
        <taxon>Nitrosopumilales</taxon>
        <taxon>Nitrosopumilaceae</taxon>
        <taxon>Nitrosopumilus</taxon>
    </lineage>
</organism>
<dbReference type="GO" id="GO:0016491">
    <property type="term" value="F:oxidoreductase activity"/>
    <property type="evidence" value="ECO:0007669"/>
    <property type="project" value="UniProtKB-KW"/>
</dbReference>
<dbReference type="KEGG" id="ncl:C5F47_03420"/>
<dbReference type="SUPFAM" id="SSF51905">
    <property type="entry name" value="FAD/NAD(P)-binding domain"/>
    <property type="match status" value="1"/>
</dbReference>
<dbReference type="EMBL" id="CP026993">
    <property type="protein sequence ID" value="QLH02676.1"/>
    <property type="molecule type" value="Genomic_DNA"/>
</dbReference>
<dbReference type="SUPFAM" id="SSF54373">
    <property type="entry name" value="FAD-linked reductases, C-terminal domain"/>
    <property type="match status" value="1"/>
</dbReference>
<dbReference type="InterPro" id="IPR001613">
    <property type="entry name" value="Flavin_amine_oxidase"/>
</dbReference>
<keyword evidence="6" id="KW-1185">Reference proteome</keyword>
<name>A0A7D5QX94_9ARCH</name>
<dbReference type="Gene3D" id="3.90.660.10">
    <property type="match status" value="1"/>
</dbReference>
<evidence type="ECO:0000256" key="2">
    <source>
        <dbReference type="ARBA" id="ARBA00023002"/>
    </source>
</evidence>
<feature type="transmembrane region" description="Helical" evidence="3">
    <location>
        <begin position="583"/>
        <end position="605"/>
    </location>
</feature>
<keyword evidence="3" id="KW-0472">Membrane</keyword>
<dbReference type="InterPro" id="IPR050281">
    <property type="entry name" value="Flavin_monoamine_oxidase"/>
</dbReference>
<dbReference type="Gene3D" id="3.50.50.60">
    <property type="entry name" value="FAD/NAD(P)-binding domain"/>
    <property type="match status" value="2"/>
</dbReference>
<sequence>MFKKRLFNYLIFICLMGYKFFLLGILCVLFVGELVDFSYGQYNKEFYDVVVIGAGISGLSAAESLRQMGLDVVVLEARDRVGGRLWTDNSTGTPLDLGASWIHGVKYSPIYELTKRHDIETIPTLDYSHKEALIYYDSSGNPLSDADEKALDNMYEDFLRFAYEKYEYHSDHPLKEKLFDQYVEYPKNSEKSIQYLLDTYIQLNDLGHLEDEFRHLTNLHFEHEWPAPINNTSARHHNTYLGFAGHEVIFPGGYDQITDKLAEQLDIRLNHIVYSVDYSSKNPDSLVFTTANSVSSGEVIFKSRYVISTLPLGVMKDSVQKDNVSNYGDFQSSPILDTDVGKVTFIPSLPNEKIKSIEKMGMGVMNKVYLEFEKPFWPDEQWLSFLHEGDNIGKWAIFLNVHKVLKDSGNENAPAILMAFNSAQYGKEIEKKSHEEIKQEAIKVLNQAYGTESNPILVSHLISDPLITKWGSDPFSRGSYSYPSIHSSPADYEQLAKKVDGKLFFAGEATTPSFMGVVDGAFLSGVRSAEEVYFEYQWDTKHVKIFYVLLGITSVFVVAWIAFLKYRQHRQIALDLLNRSKEVAWKTSILVVFSMIFVTVVYLWADTQVGIIPDIFDYATVLEDDCIILSELLKVLPYLDLSPQDEEVYYNQFNRCLYQ</sequence>
<evidence type="ECO:0000313" key="6">
    <source>
        <dbReference type="Proteomes" id="UP000509771"/>
    </source>
</evidence>
<feature type="transmembrane region" description="Helical" evidence="3">
    <location>
        <begin position="545"/>
        <end position="563"/>
    </location>
</feature>
<protein>
    <recommendedName>
        <fullName evidence="4">Amine oxidase domain-containing protein</fullName>
    </recommendedName>
</protein>
<evidence type="ECO:0000313" key="5">
    <source>
        <dbReference type="EMBL" id="QLH02676.1"/>
    </source>
</evidence>
<evidence type="ECO:0000256" key="1">
    <source>
        <dbReference type="ARBA" id="ARBA00001974"/>
    </source>
</evidence>
<accession>A0A7D5QX94</accession>
<keyword evidence="3" id="KW-0812">Transmembrane</keyword>
<keyword evidence="3" id="KW-1133">Transmembrane helix</keyword>
<comment type="cofactor">
    <cofactor evidence="1">
        <name>FAD</name>
        <dbReference type="ChEBI" id="CHEBI:57692"/>
    </cofactor>
</comment>
<gene>
    <name evidence="5" type="ORF">C5F47_03420</name>
</gene>
<dbReference type="InterPro" id="IPR036188">
    <property type="entry name" value="FAD/NAD-bd_sf"/>
</dbReference>
<feature type="domain" description="Amine oxidase" evidence="4">
    <location>
        <begin position="56"/>
        <end position="532"/>
    </location>
</feature>
<dbReference type="OrthoDB" id="203172at2157"/>
<dbReference type="PANTHER" id="PTHR10742">
    <property type="entry name" value="FLAVIN MONOAMINE OXIDASE"/>
    <property type="match status" value="1"/>
</dbReference>
<keyword evidence="2" id="KW-0560">Oxidoreductase</keyword>
<proteinExistence type="predicted"/>
<dbReference type="PRINTS" id="PR00757">
    <property type="entry name" value="AMINEOXDASEF"/>
</dbReference>